<protein>
    <submittedName>
        <fullName evidence="2">Uncharacterized protein</fullName>
    </submittedName>
</protein>
<keyword evidence="1" id="KW-1133">Transmembrane helix</keyword>
<name>A0A7H1KNE3_9EURY</name>
<gene>
    <name evidence="2" type="ORF">EKMJPAOO_00007</name>
</gene>
<proteinExistence type="predicted"/>
<evidence type="ECO:0000256" key="1">
    <source>
        <dbReference type="SAM" id="Phobius"/>
    </source>
</evidence>
<evidence type="ECO:0000313" key="2">
    <source>
        <dbReference type="EMBL" id="QNT35457.1"/>
    </source>
</evidence>
<reference evidence="2" key="1">
    <citation type="submission" date="2020-07" db="EMBL/GenBank/DDBJ databases">
        <title>Unique genomic features of the anaerobic methanotrophic archaea.</title>
        <authorList>
            <person name="Chadwick G.L."/>
            <person name="Skennerton C.T."/>
            <person name="Laso-Perez R."/>
            <person name="Leu A.O."/>
            <person name="Speth D.R."/>
            <person name="Yu H."/>
            <person name="Morgan-Lang C."/>
            <person name="Hatzenpichler R."/>
            <person name="Goudeau D."/>
            <person name="Malmstrom R."/>
            <person name="Brazelton W.J."/>
            <person name="Woyke T."/>
            <person name="Hallam S.J."/>
            <person name="Tyson G.W."/>
            <person name="Wegener G."/>
            <person name="Boetius A."/>
            <person name="Orphan V."/>
        </authorList>
    </citation>
    <scope>NUCLEOTIDE SEQUENCE</scope>
</reference>
<dbReference type="AlphaFoldDB" id="A0A7H1KNE3"/>
<feature type="transmembrane region" description="Helical" evidence="1">
    <location>
        <begin position="20"/>
        <end position="40"/>
    </location>
</feature>
<accession>A0A7H1KNE3</accession>
<dbReference type="EMBL" id="MT776523">
    <property type="protein sequence ID" value="QNT35457.1"/>
    <property type="molecule type" value="Genomic_DNA"/>
</dbReference>
<sequence length="463" mass="51416">MESRSKQTTHNRIFSNTDAVSTVVSFILLFGLLLSVIVFARVQYVPLWTADVEARHADDVFASFSAIPGNIDNLVLANGSVAVSRQRIRLGSGSIPIIASGTSYGALGVVPDEGNFMVLADVWAVNITRNDTGRRSLENGSVNITNISSISSFYIYIDEIEYNPPSPESGDVCIQVTNQGNQSGRAEINTDSNTRLDISIWNSYGDKVIEDLPINADDSEIKRYKIDLLSPCYGFDMVLAEAEAEVLTDADAPHYNLTITNSTSLNGSHIRYEVVYNEYNRTLVRYTKTSNGTMMYESRNRHFLNQKFIYQNGAVFLCQQPAVTIRTAPGVLIRDYRNYTRVLIPTISVGTGKHRIPRITGSGVEELQVELKHADYITFADGNNTEKVSIIITPPAGEEEFRKNYLQEWADYFDAAVDGTSVEMSSTNATNWDDRTITLTGNIHLELKDIDVEGRIASISQLE</sequence>
<keyword evidence="1" id="KW-0812">Transmembrane</keyword>
<organism evidence="2">
    <name type="scientific">uncultured Methanosarcinales archaeon</name>
    <dbReference type="NCBI Taxonomy" id="183757"/>
    <lineage>
        <taxon>Archaea</taxon>
        <taxon>Methanobacteriati</taxon>
        <taxon>Methanobacteriota</taxon>
        <taxon>Stenosarchaea group</taxon>
        <taxon>Methanomicrobia</taxon>
        <taxon>Methanosarcinales</taxon>
        <taxon>environmental samples</taxon>
    </lineage>
</organism>
<keyword evidence="1" id="KW-0472">Membrane</keyword>